<dbReference type="SUPFAM" id="SSF52499">
    <property type="entry name" value="Isochorismatase-like hydrolases"/>
    <property type="match status" value="1"/>
</dbReference>
<dbReference type="Gene3D" id="3.40.50.850">
    <property type="entry name" value="Isochorismatase-like"/>
    <property type="match status" value="1"/>
</dbReference>
<keyword evidence="2" id="KW-0378">Hydrolase</keyword>
<accession>A0A1H0X3Q3</accession>
<dbReference type="InterPro" id="IPR000868">
    <property type="entry name" value="Isochorismatase-like_dom"/>
</dbReference>
<reference evidence="5" key="1">
    <citation type="submission" date="2016-10" db="EMBL/GenBank/DDBJ databases">
        <authorList>
            <person name="Varghese N."/>
            <person name="Submissions S."/>
        </authorList>
    </citation>
    <scope>NUCLEOTIDE SEQUENCE [LARGE SCALE GENOMIC DNA]</scope>
    <source>
        <strain evidence="5">IBRC-M10078</strain>
    </source>
</reference>
<gene>
    <name evidence="4" type="ORF">SAMN05216565_12512</name>
</gene>
<evidence type="ECO:0000256" key="1">
    <source>
        <dbReference type="ARBA" id="ARBA00006336"/>
    </source>
</evidence>
<dbReference type="PANTHER" id="PTHR43540:SF6">
    <property type="entry name" value="ISOCHORISMATASE-LIKE DOMAIN-CONTAINING PROTEIN"/>
    <property type="match status" value="1"/>
</dbReference>
<dbReference type="InterPro" id="IPR050272">
    <property type="entry name" value="Isochorismatase-like_hydrls"/>
</dbReference>
<dbReference type="Pfam" id="PF00857">
    <property type="entry name" value="Isochorismatase"/>
    <property type="match status" value="1"/>
</dbReference>
<dbReference type="CDD" id="cd00431">
    <property type="entry name" value="cysteine_hydrolases"/>
    <property type="match status" value="1"/>
</dbReference>
<sequence>MTDSGEKVALLIIDMINDFKFEHGSLLAQKSEEIVTPILQLKETLSEQGSPVIYINDHYNVRQADYNKILQHCTNSMSQSIIGKIAPHEDDYFIVKPKHSAFYGTSLDDLLHQLNIDSLIITGIAGNICVLFTANDAYMREYNLIIPNDCITSVDQDDQQFALRLMENVLKADIRNSSDILKK</sequence>
<dbReference type="Proteomes" id="UP000199159">
    <property type="component" value="Unassembled WGS sequence"/>
</dbReference>
<organism evidence="4 5">
    <name type="scientific">Litchfieldia salsa</name>
    <dbReference type="NCBI Taxonomy" id="930152"/>
    <lineage>
        <taxon>Bacteria</taxon>
        <taxon>Bacillati</taxon>
        <taxon>Bacillota</taxon>
        <taxon>Bacilli</taxon>
        <taxon>Bacillales</taxon>
        <taxon>Bacillaceae</taxon>
        <taxon>Litchfieldia</taxon>
    </lineage>
</organism>
<dbReference type="RefSeq" id="WP_090859898.1">
    <property type="nucleotide sequence ID" value="NZ_FNJU01000025.1"/>
</dbReference>
<dbReference type="STRING" id="930152.SAMN05216565_12512"/>
<dbReference type="GO" id="GO:0016787">
    <property type="term" value="F:hydrolase activity"/>
    <property type="evidence" value="ECO:0007669"/>
    <property type="project" value="UniProtKB-KW"/>
</dbReference>
<evidence type="ECO:0000313" key="4">
    <source>
        <dbReference type="EMBL" id="SDP97096.1"/>
    </source>
</evidence>
<name>A0A1H0X3Q3_9BACI</name>
<protein>
    <submittedName>
        <fullName evidence="4">Nicotinamidase-related amidase</fullName>
    </submittedName>
</protein>
<dbReference type="AlphaFoldDB" id="A0A1H0X3Q3"/>
<keyword evidence="5" id="KW-1185">Reference proteome</keyword>
<dbReference type="OrthoDB" id="4305745at2"/>
<proteinExistence type="inferred from homology"/>
<evidence type="ECO:0000259" key="3">
    <source>
        <dbReference type="Pfam" id="PF00857"/>
    </source>
</evidence>
<dbReference type="InterPro" id="IPR036380">
    <property type="entry name" value="Isochorismatase-like_sf"/>
</dbReference>
<evidence type="ECO:0000313" key="5">
    <source>
        <dbReference type="Proteomes" id="UP000199159"/>
    </source>
</evidence>
<comment type="similarity">
    <text evidence="1">Belongs to the isochorismatase family.</text>
</comment>
<evidence type="ECO:0000256" key="2">
    <source>
        <dbReference type="ARBA" id="ARBA00022801"/>
    </source>
</evidence>
<feature type="domain" description="Isochorismatase-like" evidence="3">
    <location>
        <begin position="9"/>
        <end position="168"/>
    </location>
</feature>
<dbReference type="EMBL" id="FNJU01000025">
    <property type="protein sequence ID" value="SDP97096.1"/>
    <property type="molecule type" value="Genomic_DNA"/>
</dbReference>
<dbReference type="PANTHER" id="PTHR43540">
    <property type="entry name" value="PEROXYUREIDOACRYLATE/UREIDOACRYLATE AMIDOHYDROLASE-RELATED"/>
    <property type="match status" value="1"/>
</dbReference>